<evidence type="ECO:0000259" key="3">
    <source>
        <dbReference type="PROSITE" id="PS51186"/>
    </source>
</evidence>
<organism evidence="4 5">
    <name type="scientific">Aliikangiella coralliicola</name>
    <dbReference type="NCBI Taxonomy" id="2592383"/>
    <lineage>
        <taxon>Bacteria</taxon>
        <taxon>Pseudomonadati</taxon>
        <taxon>Pseudomonadota</taxon>
        <taxon>Gammaproteobacteria</taxon>
        <taxon>Oceanospirillales</taxon>
        <taxon>Pleioneaceae</taxon>
        <taxon>Aliikangiella</taxon>
    </lineage>
</organism>
<accession>A0A545UHU7</accession>
<reference evidence="4 5" key="1">
    <citation type="submission" date="2019-07" db="EMBL/GenBank/DDBJ databases">
        <title>Draft genome for Aliikangiella sp. M105.</title>
        <authorList>
            <person name="Wang G."/>
        </authorList>
    </citation>
    <scope>NUCLEOTIDE SEQUENCE [LARGE SCALE GENOMIC DNA]</scope>
    <source>
        <strain evidence="4 5">M105</strain>
    </source>
</reference>
<dbReference type="GO" id="GO:0016747">
    <property type="term" value="F:acyltransferase activity, transferring groups other than amino-acyl groups"/>
    <property type="evidence" value="ECO:0007669"/>
    <property type="project" value="InterPro"/>
</dbReference>
<keyword evidence="2" id="KW-0012">Acyltransferase</keyword>
<dbReference type="Gene3D" id="3.40.630.30">
    <property type="match status" value="1"/>
</dbReference>
<dbReference type="InterPro" id="IPR016181">
    <property type="entry name" value="Acyl_CoA_acyltransferase"/>
</dbReference>
<dbReference type="OrthoDB" id="5355033at2"/>
<dbReference type="Pfam" id="PF00583">
    <property type="entry name" value="Acetyltransf_1"/>
    <property type="match status" value="1"/>
</dbReference>
<dbReference type="PANTHER" id="PTHR43877:SF2">
    <property type="entry name" value="AMINOALKYLPHOSPHONATE N-ACETYLTRANSFERASE-RELATED"/>
    <property type="match status" value="1"/>
</dbReference>
<dbReference type="EMBL" id="VIKS01000003">
    <property type="protein sequence ID" value="TQV89047.1"/>
    <property type="molecule type" value="Genomic_DNA"/>
</dbReference>
<dbReference type="RefSeq" id="WP_142892532.1">
    <property type="nucleotide sequence ID" value="NZ_ML660161.1"/>
</dbReference>
<proteinExistence type="predicted"/>
<dbReference type="SUPFAM" id="SSF55729">
    <property type="entry name" value="Acyl-CoA N-acyltransferases (Nat)"/>
    <property type="match status" value="1"/>
</dbReference>
<dbReference type="InterPro" id="IPR050832">
    <property type="entry name" value="Bact_Acetyltransf"/>
</dbReference>
<comment type="caution">
    <text evidence="4">The sequence shown here is derived from an EMBL/GenBank/DDBJ whole genome shotgun (WGS) entry which is preliminary data.</text>
</comment>
<keyword evidence="1 4" id="KW-0808">Transferase</keyword>
<name>A0A545UHU7_9GAMM</name>
<dbReference type="Proteomes" id="UP000315439">
    <property type="component" value="Unassembled WGS sequence"/>
</dbReference>
<dbReference type="CDD" id="cd04301">
    <property type="entry name" value="NAT_SF"/>
    <property type="match status" value="1"/>
</dbReference>
<evidence type="ECO:0000313" key="4">
    <source>
        <dbReference type="EMBL" id="TQV89047.1"/>
    </source>
</evidence>
<feature type="domain" description="N-acetyltransferase" evidence="3">
    <location>
        <begin position="1"/>
        <end position="146"/>
    </location>
</feature>
<protein>
    <submittedName>
        <fullName evidence="4">GNAT family N-acetyltransferase</fullName>
    </submittedName>
</protein>
<dbReference type="InterPro" id="IPR000182">
    <property type="entry name" value="GNAT_dom"/>
</dbReference>
<evidence type="ECO:0000256" key="2">
    <source>
        <dbReference type="ARBA" id="ARBA00023315"/>
    </source>
</evidence>
<dbReference type="PROSITE" id="PS51186">
    <property type="entry name" value="GNAT"/>
    <property type="match status" value="1"/>
</dbReference>
<dbReference type="AlphaFoldDB" id="A0A545UHU7"/>
<evidence type="ECO:0000256" key="1">
    <source>
        <dbReference type="ARBA" id="ARBA00022679"/>
    </source>
</evidence>
<gene>
    <name evidence="4" type="ORF">FLL46_05825</name>
</gene>
<keyword evidence="5" id="KW-1185">Reference proteome</keyword>
<dbReference type="PANTHER" id="PTHR43877">
    <property type="entry name" value="AMINOALKYLPHOSPHONATE N-ACETYLTRANSFERASE-RELATED-RELATED"/>
    <property type="match status" value="1"/>
</dbReference>
<sequence>MILSPIEPDDFKIWQDMRKALYQSCDEDFLEDELIKINQRSDWFCYLIKDVYGEMIGMVELSSRNVVDGCLSSPVAYLEGLYLLPEYRAKGIGRQVIQLVLQWSKSNGFSELATDTELTNTKAQKFYSMLGFEEVDRVVEYRIQVK</sequence>
<evidence type="ECO:0000313" key="5">
    <source>
        <dbReference type="Proteomes" id="UP000315439"/>
    </source>
</evidence>